<keyword evidence="7" id="KW-0663">Pyridoxal phosphate</keyword>
<name>A0A974PLV8_9HYPH</name>
<proteinExistence type="inferred from homology"/>
<dbReference type="EMBL" id="CP063362">
    <property type="protein sequence ID" value="QRG05584.1"/>
    <property type="molecule type" value="Genomic_DNA"/>
</dbReference>
<dbReference type="EC" id="2.6.1.1" evidence="4"/>
<dbReference type="GO" id="GO:0004069">
    <property type="term" value="F:L-aspartate:2-oxoglutarate aminotransferase activity"/>
    <property type="evidence" value="ECO:0007669"/>
    <property type="project" value="UniProtKB-EC"/>
</dbReference>
<sequence>MSLPAAHPARPLNPIYAELPTTIFEVMSHLARTHDAVNLGQGFPDDPGPQDVRRKAAEAVVDGWNQYPPMMGLVELRRAAAAHYRRWQGLELDPDSEVMVTSGATEAIAGALLALIEPGDEVVLFQPLYDAYLPLVRRAGGIAKLVRLEPPAWNITREKLAAAFSERTKLVLFNNPQNPTGVVYSRQDLTLLAEFCVAFDAYAVCDEVWEHVIFDDLAFVPVMALPGMRERTVKISSAGKIFGMTGWKVGLVFAAPALMKVLSKAHQFLTFTTPPNLQVAVAYGLGKSDDYFTGMRAGLQRSRDRLARGLTDLGFSVLASSGTYFLSIDLAPLTNAADDEAFCLDLVRTHGVAAIPVSAFYAEDAVRSVVRFCFAKHDTTIDRALERLAKVPGLR</sequence>
<dbReference type="RefSeq" id="WP_203192450.1">
    <property type="nucleotide sequence ID" value="NZ_CP063362.1"/>
</dbReference>
<comment type="similarity">
    <text evidence="2">Belongs to the class-I pyridoxal-phosphate-dependent aminotransferase family.</text>
</comment>
<dbReference type="GO" id="GO:0030170">
    <property type="term" value="F:pyridoxal phosphate binding"/>
    <property type="evidence" value="ECO:0007669"/>
    <property type="project" value="InterPro"/>
</dbReference>
<dbReference type="Gene3D" id="3.90.1150.10">
    <property type="entry name" value="Aspartate Aminotransferase, domain 1"/>
    <property type="match status" value="1"/>
</dbReference>
<evidence type="ECO:0000313" key="11">
    <source>
        <dbReference type="Proteomes" id="UP000596427"/>
    </source>
</evidence>
<gene>
    <name evidence="10" type="ORF">EZH22_21340</name>
</gene>
<organism evidence="10 11">
    <name type="scientific">Xanthobacter dioxanivorans</name>
    <dbReference type="NCBI Taxonomy" id="2528964"/>
    <lineage>
        <taxon>Bacteria</taxon>
        <taxon>Pseudomonadati</taxon>
        <taxon>Pseudomonadota</taxon>
        <taxon>Alphaproteobacteria</taxon>
        <taxon>Hyphomicrobiales</taxon>
        <taxon>Xanthobacteraceae</taxon>
        <taxon>Xanthobacter</taxon>
    </lineage>
</organism>
<evidence type="ECO:0000259" key="9">
    <source>
        <dbReference type="Pfam" id="PF00155"/>
    </source>
</evidence>
<accession>A0A974PLV8</accession>
<dbReference type="Gene3D" id="3.40.640.10">
    <property type="entry name" value="Type I PLP-dependent aspartate aminotransferase-like (Major domain)"/>
    <property type="match status" value="1"/>
</dbReference>
<dbReference type="AlphaFoldDB" id="A0A974PLV8"/>
<evidence type="ECO:0000256" key="5">
    <source>
        <dbReference type="ARBA" id="ARBA00022576"/>
    </source>
</evidence>
<evidence type="ECO:0000256" key="8">
    <source>
        <dbReference type="ARBA" id="ARBA00049185"/>
    </source>
</evidence>
<keyword evidence="6" id="KW-0808">Transferase</keyword>
<dbReference type="Proteomes" id="UP000596427">
    <property type="component" value="Chromosome"/>
</dbReference>
<evidence type="ECO:0000256" key="7">
    <source>
        <dbReference type="ARBA" id="ARBA00022898"/>
    </source>
</evidence>
<keyword evidence="5 10" id="KW-0032">Aminotransferase</keyword>
<evidence type="ECO:0000256" key="6">
    <source>
        <dbReference type="ARBA" id="ARBA00022679"/>
    </source>
</evidence>
<keyword evidence="11" id="KW-1185">Reference proteome</keyword>
<protein>
    <recommendedName>
        <fullName evidence="4">aspartate transaminase</fullName>
        <ecNumber evidence="4">2.6.1.1</ecNumber>
    </recommendedName>
</protein>
<dbReference type="PANTHER" id="PTHR43807">
    <property type="entry name" value="FI04487P"/>
    <property type="match status" value="1"/>
</dbReference>
<evidence type="ECO:0000256" key="2">
    <source>
        <dbReference type="ARBA" id="ARBA00007441"/>
    </source>
</evidence>
<evidence type="ECO:0000313" key="10">
    <source>
        <dbReference type="EMBL" id="QRG05584.1"/>
    </source>
</evidence>
<dbReference type="InterPro" id="IPR015424">
    <property type="entry name" value="PyrdxlP-dep_Trfase"/>
</dbReference>
<dbReference type="GO" id="GO:0016212">
    <property type="term" value="F:kynurenine-oxoglutarate transaminase activity"/>
    <property type="evidence" value="ECO:0007669"/>
    <property type="project" value="TreeGrafter"/>
</dbReference>
<dbReference type="NCBIfam" id="NF006488">
    <property type="entry name" value="PRK08912.1"/>
    <property type="match status" value="1"/>
</dbReference>
<dbReference type="InterPro" id="IPR015421">
    <property type="entry name" value="PyrdxlP-dep_Trfase_major"/>
</dbReference>
<evidence type="ECO:0000256" key="3">
    <source>
        <dbReference type="ARBA" id="ARBA00011738"/>
    </source>
</evidence>
<evidence type="ECO:0000256" key="1">
    <source>
        <dbReference type="ARBA" id="ARBA00001933"/>
    </source>
</evidence>
<comment type="subunit">
    <text evidence="3">Homodimer.</text>
</comment>
<dbReference type="KEGG" id="xdi:EZH22_21340"/>
<comment type="catalytic activity">
    <reaction evidence="8">
        <text>L-aspartate + 2-oxoglutarate = oxaloacetate + L-glutamate</text>
        <dbReference type="Rhea" id="RHEA:21824"/>
        <dbReference type="ChEBI" id="CHEBI:16452"/>
        <dbReference type="ChEBI" id="CHEBI:16810"/>
        <dbReference type="ChEBI" id="CHEBI:29985"/>
        <dbReference type="ChEBI" id="CHEBI:29991"/>
        <dbReference type="EC" id="2.6.1.1"/>
    </reaction>
</comment>
<dbReference type="GO" id="GO:0005737">
    <property type="term" value="C:cytoplasm"/>
    <property type="evidence" value="ECO:0007669"/>
    <property type="project" value="TreeGrafter"/>
</dbReference>
<dbReference type="InterPro" id="IPR004839">
    <property type="entry name" value="Aminotransferase_I/II_large"/>
</dbReference>
<dbReference type="SUPFAM" id="SSF53383">
    <property type="entry name" value="PLP-dependent transferases"/>
    <property type="match status" value="1"/>
</dbReference>
<feature type="domain" description="Aminotransferase class I/classII large" evidence="9">
    <location>
        <begin position="35"/>
        <end position="388"/>
    </location>
</feature>
<dbReference type="Pfam" id="PF00155">
    <property type="entry name" value="Aminotran_1_2"/>
    <property type="match status" value="1"/>
</dbReference>
<dbReference type="InterPro" id="IPR015422">
    <property type="entry name" value="PyrdxlP-dep_Trfase_small"/>
</dbReference>
<dbReference type="InterPro" id="IPR051326">
    <property type="entry name" value="Kynurenine-oxoglutarate_AT"/>
</dbReference>
<comment type="cofactor">
    <cofactor evidence="1">
        <name>pyridoxal 5'-phosphate</name>
        <dbReference type="ChEBI" id="CHEBI:597326"/>
    </cofactor>
</comment>
<dbReference type="CDD" id="cd00609">
    <property type="entry name" value="AAT_like"/>
    <property type="match status" value="1"/>
</dbReference>
<dbReference type="PANTHER" id="PTHR43807:SF20">
    <property type="entry name" value="FI04487P"/>
    <property type="match status" value="1"/>
</dbReference>
<reference evidence="10 11" key="1">
    <citation type="submission" date="2020-10" db="EMBL/GenBank/DDBJ databases">
        <title>Degradation of 1,4-Dioxane by Xanthobacter sp. YN2, via a Novel Group-2 Soluble Di-Iron Monooxygenase.</title>
        <authorList>
            <person name="Ma F."/>
            <person name="Wang Y."/>
            <person name="Yang J."/>
            <person name="Guo H."/>
            <person name="Su D."/>
            <person name="Yu L."/>
        </authorList>
    </citation>
    <scope>NUCLEOTIDE SEQUENCE [LARGE SCALE GENOMIC DNA]</scope>
    <source>
        <strain evidence="10 11">YN2</strain>
    </source>
</reference>
<evidence type="ECO:0000256" key="4">
    <source>
        <dbReference type="ARBA" id="ARBA00012753"/>
    </source>
</evidence>
<dbReference type="FunFam" id="3.40.640.10:FF:000033">
    <property type="entry name" value="Aspartate aminotransferase"/>
    <property type="match status" value="1"/>
</dbReference>